<dbReference type="Proteomes" id="UP000076079">
    <property type="component" value="Chromosome"/>
</dbReference>
<organism evidence="7 8">
    <name type="scientific">Luteitalea pratensis</name>
    <dbReference type="NCBI Taxonomy" id="1855912"/>
    <lineage>
        <taxon>Bacteria</taxon>
        <taxon>Pseudomonadati</taxon>
        <taxon>Acidobacteriota</taxon>
        <taxon>Vicinamibacteria</taxon>
        <taxon>Vicinamibacterales</taxon>
        <taxon>Vicinamibacteraceae</taxon>
        <taxon>Luteitalea</taxon>
    </lineage>
</organism>
<evidence type="ECO:0000256" key="2">
    <source>
        <dbReference type="ARBA" id="ARBA00007511"/>
    </source>
</evidence>
<protein>
    <submittedName>
        <fullName evidence="7">Inner membrane protein alx</fullName>
    </submittedName>
</protein>
<evidence type="ECO:0000256" key="1">
    <source>
        <dbReference type="ARBA" id="ARBA00004141"/>
    </source>
</evidence>
<evidence type="ECO:0000256" key="6">
    <source>
        <dbReference type="SAM" id="Phobius"/>
    </source>
</evidence>
<dbReference type="KEGG" id="abac:LuPra_03694"/>
<keyword evidence="8" id="KW-1185">Reference proteome</keyword>
<dbReference type="Pfam" id="PF03741">
    <property type="entry name" value="TerC"/>
    <property type="match status" value="1"/>
</dbReference>
<sequence length="256" mass="28017">MPSGCTGSRGIVNFAPTDLLTIGLLVLLEGLLSADNALVLAILVLALPRDQQRKALRYGILGAFAFRALATFFAAYMIQLSWVKLVGALYLLWLPLQHFRGGDHEARRAIKPATSWLGLGAFWTTVIKVELTDIVFAIDSILVAVAMSPKLWVIITGGLLGIVAMRLLIGKLLSVVQRFPALVDGAFVIIAWVGIKLLIEYLHQLGYLHFEVPRWLSLGLIVVIFGVFYVYARYQGPVASSESADDAAELLKEPTE</sequence>
<dbReference type="PANTHER" id="PTHR30238">
    <property type="entry name" value="MEMBRANE BOUND PREDICTED REDOX MODULATOR"/>
    <property type="match status" value="1"/>
</dbReference>
<evidence type="ECO:0000256" key="4">
    <source>
        <dbReference type="ARBA" id="ARBA00022989"/>
    </source>
</evidence>
<accession>A0A143PPV4</accession>
<dbReference type="InterPro" id="IPR005496">
    <property type="entry name" value="Integral_membrane_TerC"/>
</dbReference>
<dbReference type="GO" id="GO:0016020">
    <property type="term" value="C:membrane"/>
    <property type="evidence" value="ECO:0007669"/>
    <property type="project" value="UniProtKB-SubCell"/>
</dbReference>
<evidence type="ECO:0000256" key="5">
    <source>
        <dbReference type="ARBA" id="ARBA00023136"/>
    </source>
</evidence>
<feature type="transmembrane region" description="Helical" evidence="6">
    <location>
        <begin position="120"/>
        <end position="145"/>
    </location>
</feature>
<reference evidence="7 8" key="1">
    <citation type="journal article" date="2016" name="Genome Announc.">
        <title>First Complete Genome Sequence of a Subdivision 6 Acidobacterium Strain.</title>
        <authorList>
            <person name="Huang S."/>
            <person name="Vieira S."/>
            <person name="Bunk B."/>
            <person name="Riedel T."/>
            <person name="Sproer C."/>
            <person name="Overmann J."/>
        </authorList>
    </citation>
    <scope>NUCLEOTIDE SEQUENCE [LARGE SCALE GENOMIC DNA]</scope>
    <source>
        <strain evidence="8">DSM 100886 HEG_-6_39</strain>
    </source>
</reference>
<dbReference type="AlphaFoldDB" id="A0A143PPV4"/>
<comment type="similarity">
    <text evidence="2">Belongs to the TerC family.</text>
</comment>
<feature type="transmembrane region" description="Helical" evidence="6">
    <location>
        <begin position="181"/>
        <end position="203"/>
    </location>
</feature>
<feature type="transmembrane region" description="Helical" evidence="6">
    <location>
        <begin position="215"/>
        <end position="232"/>
    </location>
</feature>
<gene>
    <name evidence="7" type="primary">alx</name>
    <name evidence="7" type="ORF">LuPra_03694</name>
</gene>
<feature type="transmembrane region" description="Helical" evidence="6">
    <location>
        <begin position="20"/>
        <end position="46"/>
    </location>
</feature>
<dbReference type="PANTHER" id="PTHR30238:SF4">
    <property type="entry name" value="SLL1022 PROTEIN"/>
    <property type="match status" value="1"/>
</dbReference>
<evidence type="ECO:0000313" key="7">
    <source>
        <dbReference type="EMBL" id="AMY10461.1"/>
    </source>
</evidence>
<dbReference type="NCBIfam" id="TIGR03716">
    <property type="entry name" value="R_switched_YkoY"/>
    <property type="match status" value="1"/>
</dbReference>
<evidence type="ECO:0000256" key="3">
    <source>
        <dbReference type="ARBA" id="ARBA00022692"/>
    </source>
</evidence>
<reference evidence="8" key="2">
    <citation type="submission" date="2016-04" db="EMBL/GenBank/DDBJ databases">
        <title>First Complete Genome Sequence of a Subdivision 6 Acidobacterium.</title>
        <authorList>
            <person name="Huang S."/>
            <person name="Vieira S."/>
            <person name="Bunk B."/>
            <person name="Riedel T."/>
            <person name="Sproeer C."/>
            <person name="Overmann J."/>
        </authorList>
    </citation>
    <scope>NUCLEOTIDE SEQUENCE [LARGE SCALE GENOMIC DNA]</scope>
    <source>
        <strain evidence="8">DSM 100886 HEG_-6_39</strain>
    </source>
</reference>
<name>A0A143PPV4_LUTPR</name>
<evidence type="ECO:0000313" key="8">
    <source>
        <dbReference type="Proteomes" id="UP000076079"/>
    </source>
</evidence>
<proteinExistence type="inferred from homology"/>
<keyword evidence="3 6" id="KW-0812">Transmembrane</keyword>
<feature type="transmembrane region" description="Helical" evidence="6">
    <location>
        <begin position="151"/>
        <end position="169"/>
    </location>
</feature>
<dbReference type="InterPro" id="IPR022493">
    <property type="entry name" value="CHP03716_TM_YkoY"/>
</dbReference>
<dbReference type="EMBL" id="CP015136">
    <property type="protein sequence ID" value="AMY10461.1"/>
    <property type="molecule type" value="Genomic_DNA"/>
</dbReference>
<feature type="transmembrane region" description="Helical" evidence="6">
    <location>
        <begin position="58"/>
        <end position="76"/>
    </location>
</feature>
<comment type="subcellular location">
    <subcellularLocation>
        <location evidence="1">Membrane</location>
        <topology evidence="1">Multi-pass membrane protein</topology>
    </subcellularLocation>
</comment>
<keyword evidence="4 6" id="KW-1133">Transmembrane helix</keyword>
<dbReference type="STRING" id="1855912.LuPra_03694"/>
<keyword evidence="5 6" id="KW-0472">Membrane</keyword>